<reference evidence="2" key="1">
    <citation type="submission" date="2020-11" db="EMBL/GenBank/DDBJ databases">
        <authorList>
            <person name="Tran Van P."/>
        </authorList>
    </citation>
    <scope>NUCLEOTIDE SEQUENCE</scope>
</reference>
<feature type="region of interest" description="Disordered" evidence="1">
    <location>
        <begin position="1"/>
        <end position="21"/>
    </location>
</feature>
<evidence type="ECO:0000313" key="2">
    <source>
        <dbReference type="EMBL" id="CAD7446513.1"/>
    </source>
</evidence>
<organism evidence="2">
    <name type="scientific">Timema bartmani</name>
    <dbReference type="NCBI Taxonomy" id="61472"/>
    <lineage>
        <taxon>Eukaryota</taxon>
        <taxon>Metazoa</taxon>
        <taxon>Ecdysozoa</taxon>
        <taxon>Arthropoda</taxon>
        <taxon>Hexapoda</taxon>
        <taxon>Insecta</taxon>
        <taxon>Pterygota</taxon>
        <taxon>Neoptera</taxon>
        <taxon>Polyneoptera</taxon>
        <taxon>Phasmatodea</taxon>
        <taxon>Timematodea</taxon>
        <taxon>Timematoidea</taxon>
        <taxon>Timematidae</taxon>
        <taxon>Timema</taxon>
    </lineage>
</organism>
<dbReference type="EMBL" id="OD568072">
    <property type="protein sequence ID" value="CAD7446513.1"/>
    <property type="molecule type" value="Genomic_DNA"/>
</dbReference>
<evidence type="ECO:0000256" key="1">
    <source>
        <dbReference type="SAM" id="MobiDB-lite"/>
    </source>
</evidence>
<gene>
    <name evidence="2" type="ORF">TBIB3V08_LOCUS8842</name>
</gene>
<feature type="compositionally biased region" description="Basic and acidic residues" evidence="1">
    <location>
        <begin position="1"/>
        <end position="14"/>
    </location>
</feature>
<proteinExistence type="predicted"/>
<protein>
    <submittedName>
        <fullName evidence="2">Uncharacterized protein</fullName>
    </submittedName>
</protein>
<sequence>MKPPKQETENDGEVKALNPAGCDESGFSQMEWFLTLPPRKYGQGEEIERTSNSLAAGNHCSHSTLNGRPDSILLQAPTLTSDANTLQDVMGGVPDTMDFSDGHNQVK</sequence>
<dbReference type="AlphaFoldDB" id="A0A7R9F4D2"/>
<accession>A0A7R9F4D2</accession>
<name>A0A7R9F4D2_9NEOP</name>